<evidence type="ECO:0000313" key="7">
    <source>
        <dbReference type="Proteomes" id="UP000321201"/>
    </source>
</evidence>
<proteinExistence type="predicted"/>
<dbReference type="Gene3D" id="2.102.10.10">
    <property type="entry name" value="Rieske [2Fe-2S] iron-sulphur domain"/>
    <property type="match status" value="1"/>
</dbReference>
<dbReference type="OrthoDB" id="9767869at2"/>
<dbReference type="RefSeq" id="WP_147799428.1">
    <property type="nucleotide sequence ID" value="NZ_VPFL01000007.1"/>
</dbReference>
<sequence>MERREFMKACAAGALMAASNPQALAIQAVSPRYYARALLVDPADKPLKAASLAVGMNYIFHYPFGGTPCFLLNLGKPTQRDVKLKTAHGQTYVWSGGVGPQRSIVAYSAICAHKLAYPTRQISFISYRNASEGSTFARPRMIHCCAEHSEYDPANGARVVGGPANQPLAAILLEYEPATDQLYALGTLGGELFNEFFQKYDFRLVLEHGSDSLPKTPVTRTTRVTELSSYCEQRVRC</sequence>
<evidence type="ECO:0000256" key="2">
    <source>
        <dbReference type="ARBA" id="ARBA00022723"/>
    </source>
</evidence>
<evidence type="ECO:0000256" key="4">
    <source>
        <dbReference type="ARBA" id="ARBA00023014"/>
    </source>
</evidence>
<dbReference type="InterPro" id="IPR036922">
    <property type="entry name" value="Rieske_2Fe-2S_sf"/>
</dbReference>
<keyword evidence="4" id="KW-0411">Iron-sulfur</keyword>
<protein>
    <submittedName>
        <fullName evidence="6">Twin-arginine translocation signal domain-containing protein</fullName>
    </submittedName>
</protein>
<evidence type="ECO:0000256" key="3">
    <source>
        <dbReference type="ARBA" id="ARBA00023004"/>
    </source>
</evidence>
<keyword evidence="3" id="KW-0408">Iron</keyword>
<keyword evidence="7" id="KW-1185">Reference proteome</keyword>
<dbReference type="GO" id="GO:0046872">
    <property type="term" value="F:metal ion binding"/>
    <property type="evidence" value="ECO:0007669"/>
    <property type="project" value="UniProtKB-KW"/>
</dbReference>
<name>A0A5C7EIN5_9PROT</name>
<dbReference type="GO" id="GO:0051537">
    <property type="term" value="F:2 iron, 2 sulfur cluster binding"/>
    <property type="evidence" value="ECO:0007669"/>
    <property type="project" value="UniProtKB-KW"/>
</dbReference>
<evidence type="ECO:0000259" key="5">
    <source>
        <dbReference type="PROSITE" id="PS51296"/>
    </source>
</evidence>
<accession>A0A5C7EIN5</accession>
<dbReference type="PROSITE" id="PS51296">
    <property type="entry name" value="RIESKE"/>
    <property type="match status" value="1"/>
</dbReference>
<dbReference type="InterPro" id="IPR017941">
    <property type="entry name" value="Rieske_2Fe-2S"/>
</dbReference>
<gene>
    <name evidence="6" type="ORF">FR698_06755</name>
</gene>
<organism evidence="6 7">
    <name type="scientific">Pelomicrobium methylotrophicum</name>
    <dbReference type="NCBI Taxonomy" id="2602750"/>
    <lineage>
        <taxon>Bacteria</taxon>
        <taxon>Pseudomonadati</taxon>
        <taxon>Pseudomonadota</taxon>
        <taxon>Hydrogenophilia</taxon>
        <taxon>Hydrogenophilia incertae sedis</taxon>
        <taxon>Pelomicrobium</taxon>
    </lineage>
</organism>
<dbReference type="InterPro" id="IPR019546">
    <property type="entry name" value="TAT_signal_bac_arc"/>
</dbReference>
<dbReference type="EMBL" id="VPFL01000007">
    <property type="protein sequence ID" value="TXF12229.1"/>
    <property type="molecule type" value="Genomic_DNA"/>
</dbReference>
<comment type="caution">
    <text evidence="6">The sequence shown here is derived from an EMBL/GenBank/DDBJ whole genome shotgun (WGS) entry which is preliminary data.</text>
</comment>
<dbReference type="NCBIfam" id="TIGR01409">
    <property type="entry name" value="TAT_signal_seq"/>
    <property type="match status" value="1"/>
</dbReference>
<reference evidence="6 7" key="1">
    <citation type="submission" date="2019-08" db="EMBL/GenBank/DDBJ databases">
        <title>Pelomicrobium methylotrophicum gen. nov., sp. nov. a moderately thermophilic, facultatively anaerobic, lithoautotrophic and methylotrophic bacterium isolated from a terrestrial mud volcano.</title>
        <authorList>
            <person name="Slobodkina G.B."/>
            <person name="Merkel A.Y."/>
            <person name="Slobodkin A.I."/>
        </authorList>
    </citation>
    <scope>NUCLEOTIDE SEQUENCE [LARGE SCALE GENOMIC DNA]</scope>
    <source>
        <strain evidence="6 7">SM250</strain>
    </source>
</reference>
<dbReference type="InterPro" id="IPR006311">
    <property type="entry name" value="TAT_signal"/>
</dbReference>
<keyword evidence="2" id="KW-0479">Metal-binding</keyword>
<dbReference type="Proteomes" id="UP000321201">
    <property type="component" value="Unassembled WGS sequence"/>
</dbReference>
<feature type="domain" description="Rieske" evidence="5">
    <location>
        <begin position="66"/>
        <end position="182"/>
    </location>
</feature>
<dbReference type="InParanoid" id="A0A5C7EIN5"/>
<keyword evidence="1" id="KW-0001">2Fe-2S</keyword>
<dbReference type="AlphaFoldDB" id="A0A5C7EIN5"/>
<dbReference type="PROSITE" id="PS51318">
    <property type="entry name" value="TAT"/>
    <property type="match status" value="1"/>
</dbReference>
<evidence type="ECO:0000313" key="6">
    <source>
        <dbReference type="EMBL" id="TXF12229.1"/>
    </source>
</evidence>
<dbReference type="SUPFAM" id="SSF50022">
    <property type="entry name" value="ISP domain"/>
    <property type="match status" value="1"/>
</dbReference>
<evidence type="ECO:0000256" key="1">
    <source>
        <dbReference type="ARBA" id="ARBA00022714"/>
    </source>
</evidence>